<reference evidence="1" key="1">
    <citation type="submission" date="2022-03" db="EMBL/GenBank/DDBJ databases">
        <authorList>
            <person name="Brunel B."/>
        </authorList>
    </citation>
    <scope>NUCLEOTIDE SEQUENCE</scope>
    <source>
        <strain evidence="1">STM4922sample</strain>
    </source>
</reference>
<sequence length="89" mass="9137">MADSSDCMMSLTQWQKLTARMTLKAVACAEVWLAVAGAAAAVAVVSVKAGSMVSLADAAAGGPYGPLPYKLLAGRLLSWFGPKVSRVGH</sequence>
<evidence type="ECO:0000313" key="1">
    <source>
        <dbReference type="EMBL" id="CAH2396738.1"/>
    </source>
</evidence>
<evidence type="ECO:0008006" key="3">
    <source>
        <dbReference type="Google" id="ProtNLM"/>
    </source>
</evidence>
<protein>
    <recommendedName>
        <fullName evidence="3">CASP-like protein</fullName>
    </recommendedName>
</protein>
<comment type="caution">
    <text evidence="1">The sequence shown here is derived from an EMBL/GenBank/DDBJ whole genome shotgun (WGS) entry which is preliminary data.</text>
</comment>
<keyword evidence="2" id="KW-1185">Reference proteome</keyword>
<evidence type="ECO:0000313" key="2">
    <source>
        <dbReference type="Proteomes" id="UP001152604"/>
    </source>
</evidence>
<name>A0ABM9DJG3_9HYPH</name>
<dbReference type="EMBL" id="CAKXZS010000009">
    <property type="protein sequence ID" value="CAH2396738.1"/>
    <property type="molecule type" value="Genomic_DNA"/>
</dbReference>
<proteinExistence type="predicted"/>
<organism evidence="1 2">
    <name type="scientific">Mesorhizobium ventifaucium</name>
    <dbReference type="NCBI Taxonomy" id="666020"/>
    <lineage>
        <taxon>Bacteria</taxon>
        <taxon>Pseudomonadati</taxon>
        <taxon>Pseudomonadota</taxon>
        <taxon>Alphaproteobacteria</taxon>
        <taxon>Hyphomicrobiales</taxon>
        <taxon>Phyllobacteriaceae</taxon>
        <taxon>Mesorhizobium</taxon>
    </lineage>
</organism>
<dbReference type="Proteomes" id="UP001152604">
    <property type="component" value="Unassembled WGS sequence"/>
</dbReference>
<gene>
    <name evidence="1" type="ORF">MES4922_170132</name>
</gene>
<accession>A0ABM9DJG3</accession>